<dbReference type="FunFam" id="2.170.150.20:FF:000001">
    <property type="entry name" value="Peptide methionine sulfoxide reductase MsrB"/>
    <property type="match status" value="1"/>
</dbReference>
<evidence type="ECO:0000256" key="4">
    <source>
        <dbReference type="ARBA" id="ARBA00022723"/>
    </source>
</evidence>
<dbReference type="STRING" id="1219032.GCA_001515545_00304"/>
<comment type="cofactor">
    <cofactor evidence="1">
        <name>Zn(2+)</name>
        <dbReference type="ChEBI" id="CHEBI:29105"/>
    </cofactor>
</comment>
<evidence type="ECO:0000256" key="7">
    <source>
        <dbReference type="ARBA" id="ARBA00048488"/>
    </source>
</evidence>
<dbReference type="InterPro" id="IPR002579">
    <property type="entry name" value="Met_Sox_Rdtase_MsrB_dom"/>
</dbReference>
<dbReference type="Gene3D" id="2.170.150.20">
    <property type="entry name" value="Peptide methionine sulfoxide reductase"/>
    <property type="match status" value="1"/>
</dbReference>
<evidence type="ECO:0000313" key="11">
    <source>
        <dbReference type="Proteomes" id="UP000220246"/>
    </source>
</evidence>
<dbReference type="SUPFAM" id="SSF51316">
    <property type="entry name" value="Mss4-like"/>
    <property type="match status" value="1"/>
</dbReference>
<feature type="domain" description="MsrB" evidence="9">
    <location>
        <begin position="14"/>
        <end position="135"/>
    </location>
</feature>
<evidence type="ECO:0000256" key="5">
    <source>
        <dbReference type="ARBA" id="ARBA00022833"/>
    </source>
</evidence>
<evidence type="ECO:0000256" key="6">
    <source>
        <dbReference type="ARBA" id="ARBA00023002"/>
    </source>
</evidence>
<dbReference type="EC" id="1.8.4.12" evidence="3"/>
<dbReference type="AlphaFoldDB" id="A0A2A7UWS4"/>
<comment type="caution">
    <text evidence="10">The sequence shown here is derived from an EMBL/GenBank/DDBJ whole genome shotgun (WGS) entry which is preliminary data.</text>
</comment>
<dbReference type="GO" id="GO:0006979">
    <property type="term" value="P:response to oxidative stress"/>
    <property type="evidence" value="ECO:0007669"/>
    <property type="project" value="InterPro"/>
</dbReference>
<dbReference type="Proteomes" id="UP000220246">
    <property type="component" value="Unassembled WGS sequence"/>
</dbReference>
<keyword evidence="5" id="KW-0862">Zinc</keyword>
<dbReference type="PROSITE" id="PS51790">
    <property type="entry name" value="MSRB"/>
    <property type="match status" value="1"/>
</dbReference>
<name>A0A2A7UWS4_COMTR</name>
<dbReference type="InterPro" id="IPR028427">
    <property type="entry name" value="Met_Sox_Rdtase_MsrB"/>
</dbReference>
<dbReference type="EMBL" id="PDEA01000001">
    <property type="protein sequence ID" value="PEH89687.1"/>
    <property type="molecule type" value="Genomic_DNA"/>
</dbReference>
<evidence type="ECO:0000313" key="10">
    <source>
        <dbReference type="EMBL" id="PEH89687.1"/>
    </source>
</evidence>
<dbReference type="NCBIfam" id="TIGR00357">
    <property type="entry name" value="peptide-methionine (R)-S-oxide reductase MsrB"/>
    <property type="match status" value="1"/>
</dbReference>
<organism evidence="10 11">
    <name type="scientific">Comamonas terrigena</name>
    <dbReference type="NCBI Taxonomy" id="32013"/>
    <lineage>
        <taxon>Bacteria</taxon>
        <taxon>Pseudomonadati</taxon>
        <taxon>Pseudomonadota</taxon>
        <taxon>Betaproteobacteria</taxon>
        <taxon>Burkholderiales</taxon>
        <taxon>Comamonadaceae</taxon>
        <taxon>Comamonas</taxon>
    </lineage>
</organism>
<keyword evidence="6" id="KW-0560">Oxidoreductase</keyword>
<comment type="similarity">
    <text evidence="2">Belongs to the MsrB Met sulfoxide reductase family.</text>
</comment>
<evidence type="ECO:0000256" key="3">
    <source>
        <dbReference type="ARBA" id="ARBA00012499"/>
    </source>
</evidence>
<dbReference type="InterPro" id="IPR011057">
    <property type="entry name" value="Mss4-like_sf"/>
</dbReference>
<dbReference type="GO" id="GO:0033743">
    <property type="term" value="F:peptide-methionine (R)-S-oxide reductase activity"/>
    <property type="evidence" value="ECO:0007669"/>
    <property type="project" value="UniProtKB-EC"/>
</dbReference>
<reference evidence="11" key="1">
    <citation type="submission" date="2017-09" db="EMBL/GenBank/DDBJ databases">
        <title>FDA dAtabase for Regulatory Grade micrObial Sequences (FDA-ARGOS): Supporting development and validation of Infectious Disease Dx tests.</title>
        <authorList>
            <person name="Minogue T."/>
            <person name="Wolcott M."/>
            <person name="Wasieloski L."/>
            <person name="Aguilar W."/>
            <person name="Moore D."/>
            <person name="Tallon L."/>
            <person name="Sadzewicz L."/>
            <person name="Ott S."/>
            <person name="Zhao X."/>
            <person name="Nagaraj S."/>
            <person name="Vavikolanu K."/>
            <person name="Aluvathingal J."/>
            <person name="Nadendla S."/>
            <person name="Sichtig H."/>
        </authorList>
    </citation>
    <scope>NUCLEOTIDE SEQUENCE [LARGE SCALE GENOMIC DNA]</scope>
    <source>
        <strain evidence="11">FDAARGOS_394</strain>
    </source>
</reference>
<dbReference type="OrthoDB" id="9785497at2"/>
<evidence type="ECO:0000256" key="8">
    <source>
        <dbReference type="SAM" id="MobiDB-lite"/>
    </source>
</evidence>
<dbReference type="Pfam" id="PF01641">
    <property type="entry name" value="SelR"/>
    <property type="match status" value="1"/>
</dbReference>
<feature type="region of interest" description="Disordered" evidence="8">
    <location>
        <begin position="135"/>
        <end position="180"/>
    </location>
</feature>
<comment type="catalytic activity">
    <reaction evidence="7">
        <text>L-methionyl-[protein] + [thioredoxin]-disulfide + H2O = L-methionyl-(R)-S-oxide-[protein] + [thioredoxin]-dithiol</text>
        <dbReference type="Rhea" id="RHEA:24164"/>
        <dbReference type="Rhea" id="RHEA-COMP:10698"/>
        <dbReference type="Rhea" id="RHEA-COMP:10700"/>
        <dbReference type="Rhea" id="RHEA-COMP:12313"/>
        <dbReference type="Rhea" id="RHEA-COMP:12314"/>
        <dbReference type="ChEBI" id="CHEBI:15377"/>
        <dbReference type="ChEBI" id="CHEBI:16044"/>
        <dbReference type="ChEBI" id="CHEBI:29950"/>
        <dbReference type="ChEBI" id="CHEBI:45764"/>
        <dbReference type="ChEBI" id="CHEBI:50058"/>
        <dbReference type="EC" id="1.8.4.12"/>
    </reaction>
</comment>
<sequence length="180" mass="19286">MTYPIQKTSAEWQALLQSKHAEPVAFEVTRHAATERAFTGKYEQYWADGSYHCICCGAKLFDSDTKFDAGCGWPSFWKAVPGAITEIVDRSHGMVRTETVCSRCGAHLGHVFEDGPLPTGLRYCMNSASLDFLGDAPPPSPTGVVDNGSQAPGEVAAPTSPDDTPSRTDGGHRQAQGGHS</sequence>
<keyword evidence="4" id="KW-0479">Metal-binding</keyword>
<evidence type="ECO:0000256" key="2">
    <source>
        <dbReference type="ARBA" id="ARBA00007174"/>
    </source>
</evidence>
<evidence type="ECO:0000256" key="1">
    <source>
        <dbReference type="ARBA" id="ARBA00001947"/>
    </source>
</evidence>
<protein>
    <recommendedName>
        <fullName evidence="3">peptide-methionine (R)-S-oxide reductase</fullName>
        <ecNumber evidence="3">1.8.4.12</ecNumber>
    </recommendedName>
</protein>
<dbReference type="GO" id="GO:0005737">
    <property type="term" value="C:cytoplasm"/>
    <property type="evidence" value="ECO:0007669"/>
    <property type="project" value="TreeGrafter"/>
</dbReference>
<proteinExistence type="inferred from homology"/>
<dbReference type="GO" id="GO:0030091">
    <property type="term" value="P:protein repair"/>
    <property type="evidence" value="ECO:0007669"/>
    <property type="project" value="InterPro"/>
</dbReference>
<evidence type="ECO:0000259" key="9">
    <source>
        <dbReference type="PROSITE" id="PS51790"/>
    </source>
</evidence>
<dbReference type="PANTHER" id="PTHR10173">
    <property type="entry name" value="METHIONINE SULFOXIDE REDUCTASE"/>
    <property type="match status" value="1"/>
</dbReference>
<gene>
    <name evidence="10" type="primary">msrB</name>
    <name evidence="10" type="ORF">CRM82_14740</name>
</gene>
<accession>A0A2A7UWS4</accession>
<dbReference type="PANTHER" id="PTHR10173:SF52">
    <property type="entry name" value="METHIONINE-R-SULFOXIDE REDUCTASE B1"/>
    <property type="match status" value="1"/>
</dbReference>
<dbReference type="GO" id="GO:0046872">
    <property type="term" value="F:metal ion binding"/>
    <property type="evidence" value="ECO:0007669"/>
    <property type="project" value="UniProtKB-KW"/>
</dbReference>
<keyword evidence="11" id="KW-1185">Reference proteome</keyword>